<organism evidence="10 11">
    <name type="scientific">Ancylobacter novellus</name>
    <name type="common">Thiobacillus novellus</name>
    <dbReference type="NCBI Taxonomy" id="921"/>
    <lineage>
        <taxon>Bacteria</taxon>
        <taxon>Pseudomonadati</taxon>
        <taxon>Pseudomonadota</taxon>
        <taxon>Alphaproteobacteria</taxon>
        <taxon>Hyphomicrobiales</taxon>
        <taxon>Xanthobacteraceae</taxon>
        <taxon>Ancylobacter</taxon>
    </lineage>
</organism>
<evidence type="ECO:0000256" key="1">
    <source>
        <dbReference type="ARBA" id="ARBA00001849"/>
    </source>
</evidence>
<feature type="region of interest" description="Disordered" evidence="8">
    <location>
        <begin position="122"/>
        <end position="147"/>
    </location>
</feature>
<dbReference type="GO" id="GO:0006402">
    <property type="term" value="P:mRNA catabolic process"/>
    <property type="evidence" value="ECO:0007669"/>
    <property type="project" value="TreeGrafter"/>
</dbReference>
<evidence type="ECO:0000313" key="11">
    <source>
        <dbReference type="Proteomes" id="UP000249577"/>
    </source>
</evidence>
<dbReference type="Gene3D" id="2.40.50.140">
    <property type="entry name" value="Nucleic acid-binding proteins"/>
    <property type="match status" value="1"/>
</dbReference>
<proteinExistence type="inferred from homology"/>
<comment type="subcellular location">
    <subcellularLocation>
        <location evidence="7">Cytoplasm</location>
    </subcellularLocation>
</comment>
<dbReference type="SMART" id="SM00316">
    <property type="entry name" value="S1"/>
    <property type="match status" value="1"/>
</dbReference>
<reference evidence="10 11" key="1">
    <citation type="submission" date="2017-08" db="EMBL/GenBank/DDBJ databases">
        <title>Infants hospitalized years apart are colonized by the same room-sourced microbial strains.</title>
        <authorList>
            <person name="Brooks B."/>
            <person name="Olm M.R."/>
            <person name="Firek B.A."/>
            <person name="Baker R."/>
            <person name="Thomas B.C."/>
            <person name="Morowitz M.J."/>
            <person name="Banfield J.F."/>
        </authorList>
    </citation>
    <scope>NUCLEOTIDE SEQUENCE [LARGE SCALE GENOMIC DNA]</scope>
    <source>
        <strain evidence="10">S2_005_003_R2_43</strain>
    </source>
</reference>
<comment type="caution">
    <text evidence="10">The sequence shown here is derived from an EMBL/GenBank/DDBJ whole genome shotgun (WGS) entry which is preliminary data.</text>
</comment>
<evidence type="ECO:0000256" key="2">
    <source>
        <dbReference type="ARBA" id="ARBA00022490"/>
    </source>
</evidence>
<evidence type="ECO:0000259" key="9">
    <source>
        <dbReference type="PROSITE" id="PS50126"/>
    </source>
</evidence>
<dbReference type="PANTHER" id="PTHR23355">
    <property type="entry name" value="RIBONUCLEASE"/>
    <property type="match status" value="1"/>
</dbReference>
<dbReference type="InterPro" id="IPR003029">
    <property type="entry name" value="S1_domain"/>
</dbReference>
<evidence type="ECO:0000256" key="3">
    <source>
        <dbReference type="ARBA" id="ARBA00022722"/>
    </source>
</evidence>
<feature type="domain" description="S1 motif" evidence="9">
    <location>
        <begin position="672"/>
        <end position="753"/>
    </location>
</feature>
<feature type="compositionally biased region" description="Low complexity" evidence="8">
    <location>
        <begin position="771"/>
        <end position="785"/>
    </location>
</feature>
<evidence type="ECO:0000256" key="8">
    <source>
        <dbReference type="SAM" id="MobiDB-lite"/>
    </source>
</evidence>
<gene>
    <name evidence="7 10" type="primary">rnr</name>
    <name evidence="10" type="ORF">DI565_11425</name>
</gene>
<dbReference type="InterPro" id="IPR040476">
    <property type="entry name" value="CSD2"/>
</dbReference>
<evidence type="ECO:0000313" key="10">
    <source>
        <dbReference type="EMBL" id="PZQ15033.1"/>
    </source>
</evidence>
<dbReference type="NCBIfam" id="TIGR00358">
    <property type="entry name" value="3_prime_RNase"/>
    <property type="match status" value="1"/>
</dbReference>
<accession>A0A2W5MC77</accession>
<dbReference type="InterPro" id="IPR004476">
    <property type="entry name" value="RNase_II/RNase_R"/>
</dbReference>
<dbReference type="InterPro" id="IPR022966">
    <property type="entry name" value="RNase_II/R_CS"/>
</dbReference>
<comment type="similarity">
    <text evidence="7">Belongs to the RNR ribonuclease family. RNase R subfamily.</text>
</comment>
<keyword evidence="6 7" id="KW-0694">RNA-binding</keyword>
<name>A0A2W5MC77_ANCNO</name>
<dbReference type="SMART" id="SM00955">
    <property type="entry name" value="RNB"/>
    <property type="match status" value="1"/>
</dbReference>
<feature type="region of interest" description="Disordered" evidence="8">
    <location>
        <begin position="1"/>
        <end position="39"/>
    </location>
</feature>
<feature type="compositionally biased region" description="Basic residues" evidence="8">
    <location>
        <begin position="786"/>
        <end position="801"/>
    </location>
</feature>
<dbReference type="AlphaFoldDB" id="A0A2W5MC77"/>
<sequence>MAPKSRHPSAPKSPARPRAGKPKPATKPRAPVEPGLPSRDEILAFVEERAGSAGKREIARAFHVKGEERIELKRMLHDLEGEGAVDRRGKRLGRAGHLPTVTLADVTGRDADGDLIAVPADWDEDHSGSAPRIVVDTSSRGRKPGVAPGVGDRVLIRVVPIEDAEPGDPTHTGRVIKILSKQQARVLGVFRALPDGSGRLQPVDKRQAGRELQIAAEDADGAKDGDLVAADLLKSRRHYGLPAARVREKLGSLSSEKAVSLIAIHAHGIPHVFSREAAAEAEAAKPATLKGREDWRKLPLVTIDPVDAKDHDDAVHAAPDDSAGNADGHVVTVAIADVASYIRPGSALDREALDRGNSVYFPDRVVPMLPERISNDLCSLREAENRPALAVRMVFDKDGRKLGHSFHRVMMRSAAKLSYQAAQSAIDGAPDDKTGPLLDAVLKPLWAAYGALKRARDGRGPLDLDLPERKLVLKPDGSVDRVVIPPRLDAHRLIEEFMIQANVAAAETLEAKRTPLVYRVHDAPSLEKLEALRELLKTLDIELPKSGNLRPAHFNRILARVEGTDGSSLVNEVVLRTQAQAEYAAENYGHFGLNLRRYAHFTSPIRRYADLIVHRALVRALGLGSDGLPDAVTIEELNEIGARISASERRAMAAERETIDRLIAHFLFDRVGASFTGRIAGVTRSGLFVKLDQTGADGFVPASTLGADYFVHDEAARALVGERTGESYRLGDHVEVKLIEAAPVAGALRFEMLSEGRPGRPAGRGKRGMRRSAASFGASKGGSKAPKSKAKAKSKSRKGPR</sequence>
<evidence type="ECO:0000256" key="5">
    <source>
        <dbReference type="ARBA" id="ARBA00022839"/>
    </source>
</evidence>
<dbReference type="PROSITE" id="PS50126">
    <property type="entry name" value="S1"/>
    <property type="match status" value="1"/>
</dbReference>
<dbReference type="InterPro" id="IPR001900">
    <property type="entry name" value="RNase_II/R"/>
</dbReference>
<dbReference type="PROSITE" id="PS01175">
    <property type="entry name" value="RIBONUCLEASE_II"/>
    <property type="match status" value="1"/>
</dbReference>
<evidence type="ECO:0000256" key="4">
    <source>
        <dbReference type="ARBA" id="ARBA00022801"/>
    </source>
</evidence>
<keyword evidence="3 7" id="KW-0540">Nuclease</keyword>
<keyword evidence="4 7" id="KW-0378">Hydrolase</keyword>
<dbReference type="NCBIfam" id="TIGR02063">
    <property type="entry name" value="RNase_R"/>
    <property type="match status" value="1"/>
</dbReference>
<protein>
    <recommendedName>
        <fullName evidence="7">Ribonuclease R</fullName>
        <shortName evidence="7">RNase R</shortName>
        <ecNumber evidence="7">3.1.13.1</ecNumber>
    </recommendedName>
</protein>
<dbReference type="EMBL" id="QFPN01000005">
    <property type="protein sequence ID" value="PZQ15033.1"/>
    <property type="molecule type" value="Genomic_DNA"/>
</dbReference>
<dbReference type="PANTHER" id="PTHR23355:SF9">
    <property type="entry name" value="DIS3-LIKE EXONUCLEASE 2"/>
    <property type="match status" value="1"/>
</dbReference>
<dbReference type="InterPro" id="IPR011805">
    <property type="entry name" value="RNase_R"/>
</dbReference>
<dbReference type="CDD" id="cd04471">
    <property type="entry name" value="S1_RNase_R"/>
    <property type="match status" value="1"/>
</dbReference>
<dbReference type="GO" id="GO:0003723">
    <property type="term" value="F:RNA binding"/>
    <property type="evidence" value="ECO:0007669"/>
    <property type="project" value="UniProtKB-UniRule"/>
</dbReference>
<dbReference type="HAMAP" id="MF_01895">
    <property type="entry name" value="RNase_R"/>
    <property type="match status" value="1"/>
</dbReference>
<dbReference type="Pfam" id="PF00575">
    <property type="entry name" value="S1"/>
    <property type="match status" value="1"/>
</dbReference>
<dbReference type="GO" id="GO:0005829">
    <property type="term" value="C:cytosol"/>
    <property type="evidence" value="ECO:0007669"/>
    <property type="project" value="TreeGrafter"/>
</dbReference>
<comment type="function">
    <text evidence="7">3'-5' exoribonuclease that releases 5'-nucleoside monophosphates and is involved in maturation of structured RNAs.</text>
</comment>
<dbReference type="Pfam" id="PF00773">
    <property type="entry name" value="RNB"/>
    <property type="match status" value="1"/>
</dbReference>
<dbReference type="Proteomes" id="UP000249577">
    <property type="component" value="Unassembled WGS sequence"/>
</dbReference>
<evidence type="ECO:0000256" key="6">
    <source>
        <dbReference type="ARBA" id="ARBA00022884"/>
    </source>
</evidence>
<dbReference type="Pfam" id="PF17876">
    <property type="entry name" value="CSD2"/>
    <property type="match status" value="1"/>
</dbReference>
<dbReference type="GO" id="GO:0008859">
    <property type="term" value="F:exoribonuclease II activity"/>
    <property type="evidence" value="ECO:0007669"/>
    <property type="project" value="UniProtKB-UniRule"/>
</dbReference>
<keyword evidence="5 7" id="KW-0269">Exonuclease</keyword>
<dbReference type="InterPro" id="IPR012340">
    <property type="entry name" value="NA-bd_OB-fold"/>
</dbReference>
<comment type="catalytic activity">
    <reaction evidence="1 7">
        <text>Exonucleolytic cleavage in the 3'- to 5'-direction to yield nucleoside 5'-phosphates.</text>
        <dbReference type="EC" id="3.1.13.1"/>
    </reaction>
</comment>
<dbReference type="InterPro" id="IPR050180">
    <property type="entry name" value="RNR_Ribonuclease"/>
</dbReference>
<dbReference type="SUPFAM" id="SSF50249">
    <property type="entry name" value="Nucleic acid-binding proteins"/>
    <property type="match status" value="3"/>
</dbReference>
<dbReference type="EC" id="3.1.13.1" evidence="7"/>
<feature type="region of interest" description="Disordered" evidence="8">
    <location>
        <begin position="755"/>
        <end position="801"/>
    </location>
</feature>
<keyword evidence="2 7" id="KW-0963">Cytoplasm</keyword>
<evidence type="ECO:0000256" key="7">
    <source>
        <dbReference type="HAMAP-Rule" id="MF_01895"/>
    </source>
</evidence>